<reference evidence="2" key="2">
    <citation type="submission" date="2014-09" db="EMBL/GenBank/DDBJ databases">
        <title>Criblamydia sequanensis harbors a mega-plasmid encoding arsenite resistance.</title>
        <authorList>
            <person name="Bertelli C."/>
            <person name="Goesmann A."/>
            <person name="Greub G."/>
        </authorList>
    </citation>
    <scope>NUCLEOTIDE SEQUENCE [LARGE SCALE GENOMIC DNA]</scope>
    <source>
        <strain evidence="2">CRIB-18</strain>
    </source>
</reference>
<evidence type="ECO:0000313" key="2">
    <source>
        <dbReference type="EMBL" id="CDR34790.1"/>
    </source>
</evidence>
<sequence length="240" mass="27773">MQASDLPRQTGEEYFVRTAQSQPLTEDFGTLNALPKEIISSIFDRLTASELNSLKLVSSHFKNMVDSDREAFQVRRVAIQNFNSILPISEKIFISHQCTSPWWDFFVTTHFILDEKGTIIAFEDRDKSLHTKDENGFFKKAQDFSRDVYDVLELKWDPHYPSKCPATVIEMPEGGFVKKVAEDIVFLSKIFYTGIFVLAFKGPDPFKRFVHWRDAVDQTKIHKIDEIFAAGIKKLRKKQI</sequence>
<protein>
    <submittedName>
        <fullName evidence="2">F-box domain-containing protein</fullName>
    </submittedName>
</protein>
<dbReference type="PROSITE" id="PS50181">
    <property type="entry name" value="FBOX"/>
    <property type="match status" value="1"/>
</dbReference>
<name>A0A090D2P1_9BACT</name>
<reference evidence="2" key="1">
    <citation type="submission" date="2013-12" db="EMBL/GenBank/DDBJ databases">
        <authorList>
            <person name="Linke B."/>
        </authorList>
    </citation>
    <scope>NUCLEOTIDE SEQUENCE [LARGE SCALE GENOMIC DNA]</scope>
    <source>
        <strain evidence="2">CRIB-18</strain>
    </source>
</reference>
<dbReference type="SMART" id="SM00256">
    <property type="entry name" value="FBOX"/>
    <property type="match status" value="1"/>
</dbReference>
<dbReference type="EMBL" id="CCEJ010000009">
    <property type="protein sequence ID" value="CDR34790.1"/>
    <property type="molecule type" value="Genomic_DNA"/>
</dbReference>
<dbReference type="Proteomes" id="UP000031552">
    <property type="component" value="Unassembled WGS sequence"/>
</dbReference>
<evidence type="ECO:0000313" key="3">
    <source>
        <dbReference type="Proteomes" id="UP000031552"/>
    </source>
</evidence>
<dbReference type="Gene3D" id="1.20.1280.50">
    <property type="match status" value="1"/>
</dbReference>
<organism evidence="2 3">
    <name type="scientific">Candidatus Criblamydia sequanensis CRIB-18</name>
    <dbReference type="NCBI Taxonomy" id="1437425"/>
    <lineage>
        <taxon>Bacteria</taxon>
        <taxon>Pseudomonadati</taxon>
        <taxon>Chlamydiota</taxon>
        <taxon>Chlamydiia</taxon>
        <taxon>Parachlamydiales</taxon>
        <taxon>Candidatus Criblamydiaceae</taxon>
        <taxon>Candidatus Criblamydia</taxon>
    </lineage>
</organism>
<dbReference type="RefSeq" id="WP_041018320.1">
    <property type="nucleotide sequence ID" value="NZ_CCEJ010000009.1"/>
</dbReference>
<dbReference type="SUPFAM" id="SSF81383">
    <property type="entry name" value="F-box domain"/>
    <property type="match status" value="1"/>
</dbReference>
<comment type="caution">
    <text evidence="2">The sequence shown here is derived from an EMBL/GenBank/DDBJ whole genome shotgun (WGS) entry which is preliminary data.</text>
</comment>
<dbReference type="InterPro" id="IPR001810">
    <property type="entry name" value="F-box_dom"/>
</dbReference>
<gene>
    <name evidence="2" type="ORF">CSEC_1983</name>
</gene>
<accession>A0A090D2P1</accession>
<feature type="domain" description="F-box" evidence="1">
    <location>
        <begin position="28"/>
        <end position="75"/>
    </location>
</feature>
<dbReference type="AlphaFoldDB" id="A0A090D2P1"/>
<evidence type="ECO:0000259" key="1">
    <source>
        <dbReference type="PROSITE" id="PS50181"/>
    </source>
</evidence>
<dbReference type="InterPro" id="IPR036047">
    <property type="entry name" value="F-box-like_dom_sf"/>
</dbReference>
<dbReference type="Pfam" id="PF00646">
    <property type="entry name" value="F-box"/>
    <property type="match status" value="1"/>
</dbReference>
<proteinExistence type="predicted"/>
<keyword evidence="3" id="KW-1185">Reference proteome</keyword>